<evidence type="ECO:0000256" key="3">
    <source>
        <dbReference type="ARBA" id="ARBA00022475"/>
    </source>
</evidence>
<dbReference type="PANTHER" id="PTHR32243">
    <property type="entry name" value="MALTOSE TRANSPORT SYSTEM PERMEASE-RELATED"/>
    <property type="match status" value="1"/>
</dbReference>
<dbReference type="PROSITE" id="PS50928">
    <property type="entry name" value="ABC_TM1"/>
    <property type="match status" value="1"/>
</dbReference>
<sequence>MKTNPLFVLLRVILIAVLVTFAGFPIYWMATTALGTDTQLFNTGQVPYPQLSNLPDLFSALAEVPILRWMSNTAIIALGNTFLSLMLGSVLGYALSRFKFHGRGAIGFLMFMTQVIPEALLVVPLYAMFISLGLLNSLWGVILANVGFSLPVAAFILKGAIDAIPYEIEESAIIDGCPRLGILSFIVFPLIAPSLAAAAVICFFGGWNEFLFAVTFLMDPDLWPAAVGLASFIGEYETPLSAVMGTALMFSIPAVVFFLLVQRKIVAGLTSGAVKG</sequence>
<dbReference type="InterPro" id="IPR000515">
    <property type="entry name" value="MetI-like"/>
</dbReference>
<dbReference type="AlphaFoldDB" id="A0A7W6GQD0"/>
<feature type="transmembrane region" description="Helical" evidence="7">
    <location>
        <begin position="240"/>
        <end position="261"/>
    </location>
</feature>
<dbReference type="GO" id="GO:0055085">
    <property type="term" value="P:transmembrane transport"/>
    <property type="evidence" value="ECO:0007669"/>
    <property type="project" value="InterPro"/>
</dbReference>
<dbReference type="CDD" id="cd06261">
    <property type="entry name" value="TM_PBP2"/>
    <property type="match status" value="1"/>
</dbReference>
<dbReference type="SUPFAM" id="SSF161098">
    <property type="entry name" value="MetI-like"/>
    <property type="match status" value="1"/>
</dbReference>
<dbReference type="Proteomes" id="UP000541426">
    <property type="component" value="Unassembled WGS sequence"/>
</dbReference>
<comment type="similarity">
    <text evidence="7">Belongs to the binding-protein-dependent transport system permease family.</text>
</comment>
<evidence type="ECO:0000259" key="8">
    <source>
        <dbReference type="PROSITE" id="PS50928"/>
    </source>
</evidence>
<keyword evidence="4 7" id="KW-0812">Transmembrane</keyword>
<keyword evidence="9" id="KW-0762">Sugar transport</keyword>
<gene>
    <name evidence="9" type="ORF">GGQ68_000507</name>
</gene>
<evidence type="ECO:0000256" key="4">
    <source>
        <dbReference type="ARBA" id="ARBA00022692"/>
    </source>
</evidence>
<keyword evidence="6 7" id="KW-0472">Membrane</keyword>
<keyword evidence="5 7" id="KW-1133">Transmembrane helix</keyword>
<evidence type="ECO:0000313" key="10">
    <source>
        <dbReference type="Proteomes" id="UP000541426"/>
    </source>
</evidence>
<accession>A0A7W6GQD0</accession>
<feature type="transmembrane region" description="Helical" evidence="7">
    <location>
        <begin position="182"/>
        <end position="207"/>
    </location>
</feature>
<proteinExistence type="inferred from homology"/>
<evidence type="ECO:0000256" key="7">
    <source>
        <dbReference type="RuleBase" id="RU363032"/>
    </source>
</evidence>
<dbReference type="InterPro" id="IPR035906">
    <property type="entry name" value="MetI-like_sf"/>
</dbReference>
<feature type="transmembrane region" description="Helical" evidence="7">
    <location>
        <begin position="7"/>
        <end position="30"/>
    </location>
</feature>
<feature type="domain" description="ABC transmembrane type-1" evidence="8">
    <location>
        <begin position="70"/>
        <end position="261"/>
    </location>
</feature>
<comment type="subcellular location">
    <subcellularLocation>
        <location evidence="1 7">Cell membrane</location>
        <topology evidence="1 7">Multi-pass membrane protein</topology>
    </subcellularLocation>
</comment>
<dbReference type="RefSeq" id="WP_183962809.1">
    <property type="nucleotide sequence ID" value="NZ_BAABBZ010000012.1"/>
</dbReference>
<evidence type="ECO:0000256" key="2">
    <source>
        <dbReference type="ARBA" id="ARBA00022448"/>
    </source>
</evidence>
<dbReference type="Pfam" id="PF00528">
    <property type="entry name" value="BPD_transp_1"/>
    <property type="match status" value="1"/>
</dbReference>
<dbReference type="Gene3D" id="1.10.3720.10">
    <property type="entry name" value="MetI-like"/>
    <property type="match status" value="1"/>
</dbReference>
<comment type="caution">
    <text evidence="9">The sequence shown here is derived from an EMBL/GenBank/DDBJ whole genome shotgun (WGS) entry which is preliminary data.</text>
</comment>
<keyword evidence="10" id="KW-1185">Reference proteome</keyword>
<keyword evidence="2 7" id="KW-0813">Transport</keyword>
<keyword evidence="3" id="KW-1003">Cell membrane</keyword>
<feature type="transmembrane region" description="Helical" evidence="7">
    <location>
        <begin position="138"/>
        <end position="161"/>
    </location>
</feature>
<feature type="transmembrane region" description="Helical" evidence="7">
    <location>
        <begin position="107"/>
        <end position="132"/>
    </location>
</feature>
<dbReference type="InterPro" id="IPR050901">
    <property type="entry name" value="BP-dep_ABC_trans_perm"/>
</dbReference>
<organism evidence="9 10">
    <name type="scientific">Sagittula marina</name>
    <dbReference type="NCBI Taxonomy" id="943940"/>
    <lineage>
        <taxon>Bacteria</taxon>
        <taxon>Pseudomonadati</taxon>
        <taxon>Pseudomonadota</taxon>
        <taxon>Alphaproteobacteria</taxon>
        <taxon>Rhodobacterales</taxon>
        <taxon>Roseobacteraceae</taxon>
        <taxon>Sagittula</taxon>
    </lineage>
</organism>
<evidence type="ECO:0000313" key="9">
    <source>
        <dbReference type="EMBL" id="MBB3984196.1"/>
    </source>
</evidence>
<dbReference type="GO" id="GO:0005886">
    <property type="term" value="C:plasma membrane"/>
    <property type="evidence" value="ECO:0007669"/>
    <property type="project" value="UniProtKB-SubCell"/>
</dbReference>
<evidence type="ECO:0000256" key="1">
    <source>
        <dbReference type="ARBA" id="ARBA00004651"/>
    </source>
</evidence>
<feature type="transmembrane region" description="Helical" evidence="7">
    <location>
        <begin position="74"/>
        <end position="95"/>
    </location>
</feature>
<dbReference type="PANTHER" id="PTHR32243:SF18">
    <property type="entry name" value="INNER MEMBRANE ABC TRANSPORTER PERMEASE PROTEIN YCJP"/>
    <property type="match status" value="1"/>
</dbReference>
<name>A0A7W6GQD0_9RHOB</name>
<evidence type="ECO:0000256" key="6">
    <source>
        <dbReference type="ARBA" id="ARBA00023136"/>
    </source>
</evidence>
<dbReference type="EMBL" id="JACIEJ010000001">
    <property type="protein sequence ID" value="MBB3984196.1"/>
    <property type="molecule type" value="Genomic_DNA"/>
</dbReference>
<protein>
    <submittedName>
        <fullName evidence="9">Multiple sugar transport system permease protein</fullName>
    </submittedName>
</protein>
<reference evidence="9 10" key="1">
    <citation type="submission" date="2020-08" db="EMBL/GenBank/DDBJ databases">
        <title>Genomic Encyclopedia of Type Strains, Phase IV (KMG-IV): sequencing the most valuable type-strain genomes for metagenomic binning, comparative biology and taxonomic classification.</title>
        <authorList>
            <person name="Goeker M."/>
        </authorList>
    </citation>
    <scope>NUCLEOTIDE SEQUENCE [LARGE SCALE GENOMIC DNA]</scope>
    <source>
        <strain evidence="9 10">DSM 102235</strain>
    </source>
</reference>
<evidence type="ECO:0000256" key="5">
    <source>
        <dbReference type="ARBA" id="ARBA00022989"/>
    </source>
</evidence>